<feature type="region of interest" description="Disordered" evidence="1">
    <location>
        <begin position="273"/>
        <end position="297"/>
    </location>
</feature>
<name>A0AAU8LNT2_9BACT</name>
<feature type="signal peptide" evidence="2">
    <location>
        <begin position="1"/>
        <end position="21"/>
    </location>
</feature>
<reference evidence="3" key="2">
    <citation type="submission" date="2024-06" db="EMBL/GenBank/DDBJ databases">
        <authorList>
            <person name="Plum-Jensen L.E."/>
            <person name="Schramm A."/>
            <person name="Marshall I.P.G."/>
        </authorList>
    </citation>
    <scope>NUCLEOTIDE SEQUENCE</scope>
    <source>
        <strain evidence="3">Rat1</strain>
    </source>
</reference>
<dbReference type="AlphaFoldDB" id="A0AAU8LNT2"/>
<feature type="compositionally biased region" description="Low complexity" evidence="1">
    <location>
        <begin position="285"/>
        <end position="297"/>
    </location>
</feature>
<evidence type="ECO:0000313" key="3">
    <source>
        <dbReference type="EMBL" id="XCN71129.1"/>
    </source>
</evidence>
<proteinExistence type="predicted"/>
<reference evidence="3" key="1">
    <citation type="journal article" date="2024" name="Syst. Appl. Microbiol.">
        <title>First single-strain enrichments of Electrothrix cable bacteria, description of E. aestuarii sp. nov. and E. rattekaaiensis sp. nov., and proposal of a cable bacteria taxonomy following the rules of the SeqCode.</title>
        <authorList>
            <person name="Plum-Jensen L.E."/>
            <person name="Schramm A."/>
            <person name="Marshall I.P.G."/>
        </authorList>
    </citation>
    <scope>NUCLEOTIDE SEQUENCE</scope>
    <source>
        <strain evidence="3">Rat1</strain>
    </source>
</reference>
<gene>
    <name evidence="3" type="ORF">Q3M24_12460</name>
</gene>
<feature type="chain" id="PRO_5043482132" evidence="2">
    <location>
        <begin position="22"/>
        <end position="448"/>
    </location>
</feature>
<dbReference type="PROSITE" id="PS51257">
    <property type="entry name" value="PROKAR_LIPOPROTEIN"/>
    <property type="match status" value="1"/>
</dbReference>
<evidence type="ECO:0000256" key="1">
    <source>
        <dbReference type="SAM" id="MobiDB-lite"/>
    </source>
</evidence>
<dbReference type="KEGG" id="eaj:Q3M24_12460"/>
<evidence type="ECO:0000256" key="2">
    <source>
        <dbReference type="SAM" id="SignalP"/>
    </source>
</evidence>
<dbReference type="EMBL" id="CP159373">
    <property type="protein sequence ID" value="XCN71129.1"/>
    <property type="molecule type" value="Genomic_DNA"/>
</dbReference>
<keyword evidence="2" id="KW-0732">Signal</keyword>
<feature type="compositionally biased region" description="Polar residues" evidence="1">
    <location>
        <begin position="273"/>
        <end position="284"/>
    </location>
</feature>
<protein>
    <submittedName>
        <fullName evidence="3">Uncharacterized protein</fullName>
    </submittedName>
</protein>
<organism evidence="3">
    <name type="scientific">Candidatus Electrothrix aestuarii</name>
    <dbReference type="NCBI Taxonomy" id="3062594"/>
    <lineage>
        <taxon>Bacteria</taxon>
        <taxon>Pseudomonadati</taxon>
        <taxon>Thermodesulfobacteriota</taxon>
        <taxon>Desulfobulbia</taxon>
        <taxon>Desulfobulbales</taxon>
        <taxon>Desulfobulbaceae</taxon>
        <taxon>Candidatus Electrothrix</taxon>
    </lineage>
</organism>
<sequence>MKTSIPGILCMLLSCLLASCAQSPLTNNTGQITTISGNLNIYPNLERNLLHPNDKVIFEFTSTGAAIDINAIQINPGVPGAPVLSCGHNASCFGNTIRAEYTYKNRGYYNMSIQYGGEVLAGKRILILENYRSDEELRYEAIKEIAAELKPVLQKIARGKIAFSALKDANFEYAEDQKDVEIIYGLMQALVESSTRSSGYEILERAPHALVRLAHEAVYTLPKNSTRPQKQKQLEYGISTFNKGLKQPLVYGIKPSGLDDTFFSVGMKGNVNSSGNQHNKAQSNRSGFSSSQARGSSYQKTYQERPVMFARFDTADFLIVIERLEDDDRPADELVQRSKQDYYDTAYNTKAIKRTAKIKINVRILDTNGKILWIKDITNQASDLVIPQYAPPVQTWTERKSKIRAPAQYPSAFNPITGLINAVTIDPITGLLKTVGQTVEQVTDSLSE</sequence>
<accession>A0AAU8LNT2</accession>